<dbReference type="GO" id="GO:0072583">
    <property type="term" value="P:clathrin-dependent endocytosis"/>
    <property type="evidence" value="ECO:0007669"/>
    <property type="project" value="TreeGrafter"/>
</dbReference>
<sequence>MEKFMQRENVLLGYANQGFSGNPPKTPPRSSDDMDFNDVFGGPPRRFSMPEVKVRYSFGEAVDSEDERASSSPWESLKEKPVFGEESLARRRHQGDDFFDDIFKGDESYSSPRRTDRDRDSLYGSNPGSRTMSPARPLPPKSEPFATSLHAQFSLPAKLTKGVEIPTFGSRNHGQQKIDGNANGLNSPLSSSSLSRFSNEAHRGQDEVRNEVYPVYRQSPLSRQASFRSEDSPFNVAYDQKDNTENVKKETRNVDSSGNQFHFSIYKWAGKGVPMLMPLVIGNNLKSKDKGKHDRSVSYSGRIESKSSTVTNQSSTAKEPQSLRTDRQKEDLRSKEEIKELKSSIEGVVHEIPESKSQSSTGHSAVLGAARQSIKEELVKSLDATNTRETTKKKVSLKIEESVQPEMKPLHALITEDVKQPGKTTEKKEKKNRTQKGTPSNAYGSKNVKKNETVEKSSVQEAAESSGATPVKRGVKGKVREFVQIFNQEADSRPKADVQRSQSYRWKAATVDQKEKEVSSDATKAKEKFVNLHNVDKKPDDFVKVDENLNKDEARQYSPTKAPGYTSNHSSTSQKNTFSSESFNRKSKIFVENMDDPLDNFQVQELSDDHEKVTQSEGAEDTKAIDAKIQQWAVGKKGNIRSLLSTLQYVLWPESGWKPVPLVDLIEANSVKRAYQKALLRIHPDKLQQKSAAFNQKYTAEKVFDILQDAWDSFNTLTPL</sequence>
<dbReference type="PANTHER" id="PTHR23172">
    <property type="entry name" value="AUXILIN/CYCLIN G-ASSOCIATED KINASE-RELATED"/>
    <property type="match status" value="1"/>
</dbReference>
<feature type="compositionally biased region" description="Basic and acidic residues" evidence="1">
    <location>
        <begin position="76"/>
        <end position="89"/>
    </location>
</feature>
<gene>
    <name evidence="2" type="ORF">Slati_2340700</name>
</gene>
<feature type="compositionally biased region" description="Polar residues" evidence="1">
    <location>
        <begin position="123"/>
        <end position="132"/>
    </location>
</feature>
<feature type="region of interest" description="Disordered" evidence="1">
    <location>
        <begin position="1"/>
        <end position="44"/>
    </location>
</feature>
<dbReference type="GO" id="GO:0005737">
    <property type="term" value="C:cytoplasm"/>
    <property type="evidence" value="ECO:0007669"/>
    <property type="project" value="TreeGrafter"/>
</dbReference>
<feature type="compositionally biased region" description="Basic and acidic residues" evidence="1">
    <location>
        <begin position="414"/>
        <end position="429"/>
    </location>
</feature>
<feature type="region of interest" description="Disordered" evidence="1">
    <location>
        <begin position="548"/>
        <end position="579"/>
    </location>
</feature>
<feature type="region of interest" description="Disordered" evidence="1">
    <location>
        <begin position="165"/>
        <end position="255"/>
    </location>
</feature>
<feature type="compositionally biased region" description="Basic and acidic residues" evidence="1">
    <location>
        <begin position="324"/>
        <end position="354"/>
    </location>
</feature>
<dbReference type="Gene3D" id="1.10.287.110">
    <property type="entry name" value="DnaJ domain"/>
    <property type="match status" value="1"/>
</dbReference>
<proteinExistence type="predicted"/>
<dbReference type="EMBL" id="JACGWN010000008">
    <property type="protein sequence ID" value="KAL0438577.1"/>
    <property type="molecule type" value="Genomic_DNA"/>
</dbReference>
<feature type="compositionally biased region" description="Polar residues" evidence="1">
    <location>
        <begin position="306"/>
        <end position="323"/>
    </location>
</feature>
<dbReference type="AlphaFoldDB" id="A0AAW2WAE1"/>
<feature type="compositionally biased region" description="Low complexity" evidence="1">
    <location>
        <begin position="183"/>
        <end position="198"/>
    </location>
</feature>
<feature type="compositionally biased region" description="Basic and acidic residues" evidence="1">
    <location>
        <begin position="239"/>
        <end position="253"/>
    </location>
</feature>
<feature type="region of interest" description="Disordered" evidence="1">
    <location>
        <begin position="489"/>
        <end position="523"/>
    </location>
</feature>
<feature type="compositionally biased region" description="Basic and acidic residues" evidence="1">
    <location>
        <begin position="512"/>
        <end position="523"/>
    </location>
</feature>
<dbReference type="PANTHER" id="PTHR23172:SF64">
    <property type="entry name" value="J DOMAIN-CONTAINING PROTEIN REQUIRED FOR CHLOROPLAST ACCUMULATION RESPONSE 1"/>
    <property type="match status" value="1"/>
</dbReference>
<dbReference type="GO" id="GO:0031982">
    <property type="term" value="C:vesicle"/>
    <property type="evidence" value="ECO:0007669"/>
    <property type="project" value="TreeGrafter"/>
</dbReference>
<comment type="caution">
    <text evidence="2">The sequence shown here is derived from an EMBL/GenBank/DDBJ whole genome shotgun (WGS) entry which is preliminary data.</text>
</comment>
<dbReference type="CDD" id="cd06257">
    <property type="entry name" value="DnaJ"/>
    <property type="match status" value="1"/>
</dbReference>
<feature type="region of interest" description="Disordered" evidence="1">
    <location>
        <begin position="285"/>
        <end position="474"/>
    </location>
</feature>
<reference evidence="2" key="2">
    <citation type="journal article" date="2024" name="Plant">
        <title>Genomic evolution and insights into agronomic trait innovations of Sesamum species.</title>
        <authorList>
            <person name="Miao H."/>
            <person name="Wang L."/>
            <person name="Qu L."/>
            <person name="Liu H."/>
            <person name="Sun Y."/>
            <person name="Le M."/>
            <person name="Wang Q."/>
            <person name="Wei S."/>
            <person name="Zheng Y."/>
            <person name="Lin W."/>
            <person name="Duan Y."/>
            <person name="Cao H."/>
            <person name="Xiong S."/>
            <person name="Wang X."/>
            <person name="Wei L."/>
            <person name="Li C."/>
            <person name="Ma Q."/>
            <person name="Ju M."/>
            <person name="Zhao R."/>
            <person name="Li G."/>
            <person name="Mu C."/>
            <person name="Tian Q."/>
            <person name="Mei H."/>
            <person name="Zhang T."/>
            <person name="Gao T."/>
            <person name="Zhang H."/>
        </authorList>
    </citation>
    <scope>NUCLEOTIDE SEQUENCE</scope>
    <source>
        <strain evidence="2">KEN1</strain>
    </source>
</reference>
<evidence type="ECO:0000256" key="1">
    <source>
        <dbReference type="SAM" id="MobiDB-lite"/>
    </source>
</evidence>
<feature type="compositionally biased region" description="Basic and acidic residues" evidence="1">
    <location>
        <begin position="286"/>
        <end position="296"/>
    </location>
</feature>
<feature type="compositionally biased region" description="Polar residues" evidence="1">
    <location>
        <begin position="565"/>
        <end position="579"/>
    </location>
</feature>
<dbReference type="InterPro" id="IPR001623">
    <property type="entry name" value="DnaJ_domain"/>
</dbReference>
<name>A0AAW2WAE1_9LAMI</name>
<dbReference type="InterPro" id="IPR036869">
    <property type="entry name" value="J_dom_sf"/>
</dbReference>
<evidence type="ECO:0000313" key="2">
    <source>
        <dbReference type="EMBL" id="KAL0438577.1"/>
    </source>
</evidence>
<feature type="compositionally biased region" description="Basic and acidic residues" evidence="1">
    <location>
        <begin position="389"/>
        <end position="401"/>
    </location>
</feature>
<dbReference type="FunFam" id="1.10.287.110:FF:000043">
    <property type="entry name" value="J-domain protein required for chloroplast accumulation response 1"/>
    <property type="match status" value="1"/>
</dbReference>
<feature type="compositionally biased region" description="Basic and acidic residues" evidence="1">
    <location>
        <begin position="199"/>
        <end position="210"/>
    </location>
</feature>
<accession>A0AAW2WAE1</accession>
<dbReference type="GO" id="GO:0072318">
    <property type="term" value="P:clathrin coat disassembly"/>
    <property type="evidence" value="ECO:0007669"/>
    <property type="project" value="TreeGrafter"/>
</dbReference>
<dbReference type="GO" id="GO:0030276">
    <property type="term" value="F:clathrin binding"/>
    <property type="evidence" value="ECO:0007669"/>
    <property type="project" value="TreeGrafter"/>
</dbReference>
<reference evidence="2" key="1">
    <citation type="submission" date="2020-06" db="EMBL/GenBank/DDBJ databases">
        <authorList>
            <person name="Li T."/>
            <person name="Hu X."/>
            <person name="Zhang T."/>
            <person name="Song X."/>
            <person name="Zhang H."/>
            <person name="Dai N."/>
            <person name="Sheng W."/>
            <person name="Hou X."/>
            <person name="Wei L."/>
        </authorList>
    </citation>
    <scope>NUCLEOTIDE SEQUENCE</scope>
    <source>
        <strain evidence="2">KEN1</strain>
        <tissue evidence="2">Leaf</tissue>
    </source>
</reference>
<protein>
    <submittedName>
        <fullName evidence="2">J domain-containing protein required for chloroplast accumulation response 1</fullName>
    </submittedName>
</protein>
<feature type="region of interest" description="Disordered" evidence="1">
    <location>
        <begin position="58"/>
        <end position="149"/>
    </location>
</feature>
<dbReference type="SUPFAM" id="SSF46565">
    <property type="entry name" value="Chaperone J-domain"/>
    <property type="match status" value="1"/>
</dbReference>
<organism evidence="2">
    <name type="scientific">Sesamum latifolium</name>
    <dbReference type="NCBI Taxonomy" id="2727402"/>
    <lineage>
        <taxon>Eukaryota</taxon>
        <taxon>Viridiplantae</taxon>
        <taxon>Streptophyta</taxon>
        <taxon>Embryophyta</taxon>
        <taxon>Tracheophyta</taxon>
        <taxon>Spermatophyta</taxon>
        <taxon>Magnoliopsida</taxon>
        <taxon>eudicotyledons</taxon>
        <taxon>Gunneridae</taxon>
        <taxon>Pentapetalae</taxon>
        <taxon>asterids</taxon>
        <taxon>lamiids</taxon>
        <taxon>Lamiales</taxon>
        <taxon>Pedaliaceae</taxon>
        <taxon>Sesamum</taxon>
    </lineage>
</organism>
<feature type="compositionally biased region" description="Basic and acidic residues" evidence="1">
    <location>
        <begin position="101"/>
        <end position="121"/>
    </location>
</feature>